<dbReference type="SUPFAM" id="SSF49299">
    <property type="entry name" value="PKD domain"/>
    <property type="match status" value="1"/>
</dbReference>
<gene>
    <name evidence="3" type="ORF">BF93_03170</name>
</gene>
<feature type="domain" description="PKD" evidence="2">
    <location>
        <begin position="87"/>
        <end position="131"/>
    </location>
</feature>
<evidence type="ECO:0000259" key="2">
    <source>
        <dbReference type="PROSITE" id="PS50093"/>
    </source>
</evidence>
<dbReference type="Gene3D" id="2.60.40.10">
    <property type="entry name" value="Immunoglobulins"/>
    <property type="match status" value="1"/>
</dbReference>
<feature type="region of interest" description="Disordered" evidence="1">
    <location>
        <begin position="170"/>
        <end position="203"/>
    </location>
</feature>
<dbReference type="PROSITE" id="PS50093">
    <property type="entry name" value="PKD"/>
    <property type="match status" value="1"/>
</dbReference>
<evidence type="ECO:0000313" key="3">
    <source>
        <dbReference type="EMBL" id="EWS80620.1"/>
    </source>
</evidence>
<reference evidence="3 4" key="1">
    <citation type="submission" date="2014-02" db="EMBL/GenBank/DDBJ databases">
        <title>Genome sequence of Brachybacterium phenoliresistens strain W13A50.</title>
        <authorList>
            <person name="Wang X."/>
        </authorList>
    </citation>
    <scope>NUCLEOTIDE SEQUENCE [LARGE SCALE GENOMIC DNA]</scope>
    <source>
        <strain evidence="3 4">W13A50</strain>
    </source>
</reference>
<dbReference type="InterPro" id="IPR013783">
    <property type="entry name" value="Ig-like_fold"/>
</dbReference>
<organism evidence="3 4">
    <name type="scientific">Brachybacterium phenoliresistens</name>
    <dbReference type="NCBI Taxonomy" id="396014"/>
    <lineage>
        <taxon>Bacteria</taxon>
        <taxon>Bacillati</taxon>
        <taxon>Actinomycetota</taxon>
        <taxon>Actinomycetes</taxon>
        <taxon>Micrococcales</taxon>
        <taxon>Dermabacteraceae</taxon>
        <taxon>Brachybacterium</taxon>
    </lineage>
</organism>
<dbReference type="STRING" id="396014.BF93_03170"/>
<dbReference type="EMBL" id="JDYK01000014">
    <property type="protein sequence ID" value="EWS80620.1"/>
    <property type="molecule type" value="Genomic_DNA"/>
</dbReference>
<dbReference type="GO" id="GO:0005975">
    <property type="term" value="P:carbohydrate metabolic process"/>
    <property type="evidence" value="ECO:0007669"/>
    <property type="project" value="UniProtKB-ARBA"/>
</dbReference>
<evidence type="ECO:0000256" key="1">
    <source>
        <dbReference type="SAM" id="MobiDB-lite"/>
    </source>
</evidence>
<evidence type="ECO:0000313" key="4">
    <source>
        <dbReference type="Proteomes" id="UP000023067"/>
    </source>
</evidence>
<proteinExistence type="predicted"/>
<comment type="caution">
    <text evidence="3">The sequence shown here is derived from an EMBL/GenBank/DDBJ whole genome shotgun (WGS) entry which is preliminary data.</text>
</comment>
<accession>Z9JQF7</accession>
<sequence length="203" mass="21732">MNQTSQDLGVRCYSALVGDPAAGGAAVVITVTREDFAKLPVIAPEAHAGPVDGWVPVNMDVVLYTDAEDQTLETSVLGIPVQIRAIPVSYTWDLGDGNTITTSESGRPYPAKDVTGTYRYEGWYDVTLTTTYAGQFSVAGGPWQDIEGTIDVASEPVALFSKSLESRLVDGDVPVDEDADPWIPARSPDTEGPQDPEARDRSL</sequence>
<dbReference type="InterPro" id="IPR035986">
    <property type="entry name" value="PKD_dom_sf"/>
</dbReference>
<dbReference type="HOGENOM" id="CLU_1479764_0_0_11"/>
<dbReference type="Proteomes" id="UP000023067">
    <property type="component" value="Unassembled WGS sequence"/>
</dbReference>
<dbReference type="PATRIC" id="fig|396014.3.peg.2662"/>
<protein>
    <recommendedName>
        <fullName evidence="2">PKD domain-containing protein</fullName>
    </recommendedName>
</protein>
<dbReference type="Pfam" id="PF00801">
    <property type="entry name" value="PKD"/>
    <property type="match status" value="1"/>
</dbReference>
<dbReference type="CDD" id="cd00146">
    <property type="entry name" value="PKD"/>
    <property type="match status" value="1"/>
</dbReference>
<dbReference type="AlphaFoldDB" id="Z9JQF7"/>
<keyword evidence="4" id="KW-1185">Reference proteome</keyword>
<dbReference type="InterPro" id="IPR000601">
    <property type="entry name" value="PKD_dom"/>
</dbReference>
<dbReference type="eggNOG" id="ENOG5032ZQT">
    <property type="taxonomic scope" value="Bacteria"/>
</dbReference>
<dbReference type="RefSeq" id="WP_232226424.1">
    <property type="nucleotide sequence ID" value="NZ_KK069998.1"/>
</dbReference>
<name>Z9JQF7_9MICO</name>